<dbReference type="CDD" id="cd00038">
    <property type="entry name" value="CAP_ED"/>
    <property type="match status" value="1"/>
</dbReference>
<feature type="transmembrane region" description="Helical" evidence="2">
    <location>
        <begin position="16"/>
        <end position="33"/>
    </location>
</feature>
<keyword evidence="2" id="KW-0812">Transmembrane</keyword>
<feature type="domain" description="Cyclic nucleotide-binding" evidence="3">
    <location>
        <begin position="816"/>
        <end position="903"/>
    </location>
</feature>
<keyword evidence="2" id="KW-1133">Transmembrane helix</keyword>
<dbReference type="Proteomes" id="UP000658720">
    <property type="component" value="Unassembled WGS sequence"/>
</dbReference>
<evidence type="ECO:0000259" key="3">
    <source>
        <dbReference type="PROSITE" id="PS50042"/>
    </source>
</evidence>
<dbReference type="SMART" id="SM00100">
    <property type="entry name" value="cNMP"/>
    <property type="match status" value="1"/>
</dbReference>
<gene>
    <name evidence="4" type="ORF">IQ217_06470</name>
</gene>
<sequence length="971" mass="108614">MTPMLNTLPEQTIHKIRWFLAISWSVLIASLFYDPVTQLLTDPNHAWSPFRLTLDSSQCVRLQGVCLPTEPYAIGAKFFWTMVVPVGLMIIFVLGHEFWRRICPLAFFSQIPRALGIQRKLKTVTSSGKSRYELVSINKKSWLGRNFLFLQFGLLVVGLIFRILFIGSDRLALGIWLITTIAAAILVGYLYAGKSWCQYFCPMAPVQMVFTGPRGLLGSQAHWQKERGLTQSTCREIDPKTQQEKSACVGCKSPCMDIDAERSYWDRIVKNDQKFILYGYLGLVIGFYGYYFLYAGNWEFYESGAWAHEPDQIGTIWNPGFYLGGQAIAIPKLIATPLTLIGCVFASYGILSLLEKAYRQYLEKKGLSLDNAQILHQVFTVVTFSAWNLYWIFSGGAGLGFLPEWTEHLLTGSVILVSGLWFYQTIGRTSDQYGREGLANSLRRQLDKQGFDVAQFLDRKNDDLKPDELYVLAKVLPNFSQTQRLEMYKDTVKAAIRDNIISSAESALLNELQRNLNITQDEHYAILASLGVEDPSLFDASQQTSLENQIRIDSYRQNLEALVANLVQDGTSVQNALEDQRKRITYLRQEYRITDAEHEQVLSASLGQAGGLLQNAEILFTQLEKMDGRCQILETQPPDPSLSVYVLLRNAFLDRQKLVIHRLLSILKILGNSPAAQSLAPRIAAYDVLPAVLNAEEEDETSWQADLDPEIYALLLIPTPSERTEIEPNSLGELLETILREDLEPFVQALGLSGLHLIEPTKAYQIAVDLLPTNPPPILAEETQVLVDGEKHSPSDPTTLQISTLTKTFCLSESPFFNQLGVRQLVELAVSCQSRRYDRGEVIWRLGERSQEILIIFAGMADVTIPGADGGEQIINQVPKGETLGELGVLTHANRSASVIAATQPTIALVLAAEKLDFLLNHRPALAKGLLTIISKRLQKLTKRVETIVPAKSPSPSSDSHEGHSPGHINH</sequence>
<keyword evidence="5" id="KW-1185">Reference proteome</keyword>
<dbReference type="InterPro" id="IPR050397">
    <property type="entry name" value="Env_Response_Regulators"/>
</dbReference>
<dbReference type="InterPro" id="IPR018488">
    <property type="entry name" value="cNMP-bd_CS"/>
</dbReference>
<keyword evidence="2" id="KW-0472">Membrane</keyword>
<dbReference type="PROSITE" id="PS50042">
    <property type="entry name" value="CNMP_BINDING_3"/>
    <property type="match status" value="1"/>
</dbReference>
<feature type="transmembrane region" description="Helical" evidence="2">
    <location>
        <begin position="374"/>
        <end position="393"/>
    </location>
</feature>
<organism evidence="4 5">
    <name type="scientific">Synechocystis salina LEGE 00031</name>
    <dbReference type="NCBI Taxonomy" id="1828736"/>
    <lineage>
        <taxon>Bacteria</taxon>
        <taxon>Bacillati</taxon>
        <taxon>Cyanobacteriota</taxon>
        <taxon>Cyanophyceae</taxon>
        <taxon>Synechococcales</taxon>
        <taxon>Merismopediaceae</taxon>
        <taxon>Synechocystis</taxon>
    </lineage>
</organism>
<feature type="transmembrane region" description="Helical" evidence="2">
    <location>
        <begin position="333"/>
        <end position="354"/>
    </location>
</feature>
<dbReference type="PANTHER" id="PTHR24567">
    <property type="entry name" value="CRP FAMILY TRANSCRIPTIONAL REGULATORY PROTEIN"/>
    <property type="match status" value="1"/>
</dbReference>
<dbReference type="InterPro" id="IPR018490">
    <property type="entry name" value="cNMP-bd_dom_sf"/>
</dbReference>
<evidence type="ECO:0000256" key="2">
    <source>
        <dbReference type="SAM" id="Phobius"/>
    </source>
</evidence>
<name>A0ABR9VQ78_9SYNC</name>
<dbReference type="PANTHER" id="PTHR24567:SF74">
    <property type="entry name" value="HTH-TYPE TRANSCRIPTIONAL REGULATOR ARCR"/>
    <property type="match status" value="1"/>
</dbReference>
<evidence type="ECO:0000313" key="5">
    <source>
        <dbReference type="Proteomes" id="UP000658720"/>
    </source>
</evidence>
<accession>A0ABR9VQ78</accession>
<feature type="transmembrane region" description="Helical" evidence="2">
    <location>
        <begin position="171"/>
        <end position="192"/>
    </location>
</feature>
<evidence type="ECO:0000313" key="4">
    <source>
        <dbReference type="EMBL" id="MBE9253505.1"/>
    </source>
</evidence>
<dbReference type="InterPro" id="IPR000595">
    <property type="entry name" value="cNMP-bd_dom"/>
</dbReference>
<evidence type="ECO:0000256" key="1">
    <source>
        <dbReference type="SAM" id="MobiDB-lite"/>
    </source>
</evidence>
<reference evidence="4 5" key="1">
    <citation type="submission" date="2020-10" db="EMBL/GenBank/DDBJ databases">
        <authorList>
            <person name="Castelo-Branco R."/>
            <person name="Eusebio N."/>
            <person name="Adriana R."/>
            <person name="Vieira A."/>
            <person name="Brugerolle De Fraissinette N."/>
            <person name="Rezende De Castro R."/>
            <person name="Schneider M.P."/>
            <person name="Vasconcelos V."/>
            <person name="Leao P.N."/>
        </authorList>
    </citation>
    <scope>NUCLEOTIDE SEQUENCE [LARGE SCALE GENOMIC DNA]</scope>
    <source>
        <strain evidence="4 5">LEGE 00031</strain>
    </source>
</reference>
<comment type="caution">
    <text evidence="4">The sequence shown here is derived from an EMBL/GenBank/DDBJ whole genome shotgun (WGS) entry which is preliminary data.</text>
</comment>
<feature type="region of interest" description="Disordered" evidence="1">
    <location>
        <begin position="948"/>
        <end position="971"/>
    </location>
</feature>
<dbReference type="PROSITE" id="PS00889">
    <property type="entry name" value="CNMP_BINDING_2"/>
    <property type="match status" value="1"/>
</dbReference>
<dbReference type="EMBL" id="JADEVV010000013">
    <property type="protein sequence ID" value="MBE9253505.1"/>
    <property type="molecule type" value="Genomic_DNA"/>
</dbReference>
<feature type="transmembrane region" description="Helical" evidence="2">
    <location>
        <begin position="275"/>
        <end position="293"/>
    </location>
</feature>
<dbReference type="SUPFAM" id="SSF51206">
    <property type="entry name" value="cAMP-binding domain-like"/>
    <property type="match status" value="1"/>
</dbReference>
<protein>
    <submittedName>
        <fullName evidence="4">Cyclic nucleotide-binding domain-containing protein</fullName>
    </submittedName>
</protein>
<dbReference type="Pfam" id="PF00027">
    <property type="entry name" value="cNMP_binding"/>
    <property type="match status" value="1"/>
</dbReference>
<dbReference type="Gene3D" id="2.60.120.10">
    <property type="entry name" value="Jelly Rolls"/>
    <property type="match status" value="1"/>
</dbReference>
<dbReference type="InterPro" id="IPR014710">
    <property type="entry name" value="RmlC-like_jellyroll"/>
</dbReference>
<feature type="transmembrane region" description="Helical" evidence="2">
    <location>
        <begin position="147"/>
        <end position="165"/>
    </location>
</feature>
<proteinExistence type="predicted"/>
<feature type="transmembrane region" description="Helical" evidence="2">
    <location>
        <begin position="78"/>
        <end position="99"/>
    </location>
</feature>